<comment type="similarity">
    <text evidence="2 5">Belongs to the glycosyltransferase 10 family.</text>
</comment>
<sequence length="480" mass="52697">MSSPAPPSSGRSLPSLLSAYSVKLNRAYLLAPAVAAGLLAAVLLFSLVDFSAFSAAPVAREALPLPPVSRSPANASALRPPPPPPHAPVHTALDTLGSRPPEQFTALRDAYARWDAAVGCPAFAEKHRSWSPDPAALQDPEAAPCGELRLPHVALAVRGVTWVPDILDGLYQCRCGMTCLWSRNEEALADTPDVVLYEIWPPPDTVSTRHHLAAAMAAPRLVTCNLLWSWVQRKQGEPLRAFMDIEPTRKRSGHEDIFIGYHADDDVQVTYAGKFFRITHNYHVATHKRDDVLVYWSSSRCFEHRNKIARELFRHLPAHSFGRCENNVGGGDKALEFYPDCGDRSSSEWWDHLHCAMSHYKFVLAIENTIADSYATEKLYYALEAGSVPIYFGAPNGRDLAPPGSYIDGAAFASVEELAAYVRKVAGDPVAYAEFHAWRRCGVMGGYGRNRLASLDTLPCRLCERASRMGGRHAPNATVS</sequence>
<keyword evidence="5" id="KW-0472">Membrane</keyword>
<organism evidence="8 9">
    <name type="scientific">Oryza meyeriana var. granulata</name>
    <dbReference type="NCBI Taxonomy" id="110450"/>
    <lineage>
        <taxon>Eukaryota</taxon>
        <taxon>Viridiplantae</taxon>
        <taxon>Streptophyta</taxon>
        <taxon>Embryophyta</taxon>
        <taxon>Tracheophyta</taxon>
        <taxon>Spermatophyta</taxon>
        <taxon>Magnoliopsida</taxon>
        <taxon>Liliopsida</taxon>
        <taxon>Poales</taxon>
        <taxon>Poaceae</taxon>
        <taxon>BOP clade</taxon>
        <taxon>Oryzoideae</taxon>
        <taxon>Oryzeae</taxon>
        <taxon>Oryzinae</taxon>
        <taxon>Oryza</taxon>
        <taxon>Oryza meyeriana</taxon>
    </lineage>
</organism>
<evidence type="ECO:0000256" key="5">
    <source>
        <dbReference type="RuleBase" id="RU003832"/>
    </source>
</evidence>
<dbReference type="Pfam" id="PF00852">
    <property type="entry name" value="Glyco_transf_10"/>
    <property type="match status" value="1"/>
</dbReference>
<dbReference type="InterPro" id="IPR038577">
    <property type="entry name" value="GT10-like_C_sf"/>
</dbReference>
<feature type="domain" description="Fucosyltransferase C-terminal" evidence="7">
    <location>
        <begin position="292"/>
        <end position="468"/>
    </location>
</feature>
<evidence type="ECO:0000256" key="4">
    <source>
        <dbReference type="ARBA" id="ARBA00022679"/>
    </source>
</evidence>
<evidence type="ECO:0000256" key="2">
    <source>
        <dbReference type="ARBA" id="ARBA00008919"/>
    </source>
</evidence>
<dbReference type="InterPro" id="IPR017177">
    <property type="entry name" value="Alpha-1_3/4-FUT_pln"/>
</dbReference>
<reference evidence="8 9" key="1">
    <citation type="submission" date="2019-11" db="EMBL/GenBank/DDBJ databases">
        <title>Whole genome sequence of Oryza granulata.</title>
        <authorList>
            <person name="Li W."/>
        </authorList>
    </citation>
    <scope>NUCLEOTIDE SEQUENCE [LARGE SCALE GENOMIC DNA]</scope>
    <source>
        <strain evidence="9">cv. Menghai</strain>
        <tissue evidence="8">Leaf</tissue>
    </source>
</reference>
<dbReference type="InterPro" id="IPR001503">
    <property type="entry name" value="Glyco_trans_10"/>
</dbReference>
<comment type="caution">
    <text evidence="8">The sequence shown here is derived from an EMBL/GenBank/DDBJ whole genome shotgun (WGS) entry which is preliminary data.</text>
</comment>
<accession>A0A6G1C0W7</accession>
<evidence type="ECO:0000259" key="7">
    <source>
        <dbReference type="Pfam" id="PF00852"/>
    </source>
</evidence>
<protein>
    <recommendedName>
        <fullName evidence="5">Fucosyltransferase</fullName>
        <ecNumber evidence="5">2.4.1.-</ecNumber>
    </recommendedName>
</protein>
<evidence type="ECO:0000313" key="9">
    <source>
        <dbReference type="Proteomes" id="UP000479710"/>
    </source>
</evidence>
<evidence type="ECO:0000256" key="3">
    <source>
        <dbReference type="ARBA" id="ARBA00022676"/>
    </source>
</evidence>
<gene>
    <name evidence="8" type="ORF">E2562_029692</name>
</gene>
<dbReference type="Gene3D" id="3.40.50.11660">
    <property type="entry name" value="Glycosyl transferase family 10, C-terminal domain"/>
    <property type="match status" value="1"/>
</dbReference>
<dbReference type="GO" id="GO:0046920">
    <property type="term" value="F:alpha-(1-&gt;3)-fucosyltransferase activity"/>
    <property type="evidence" value="ECO:0007669"/>
    <property type="project" value="TreeGrafter"/>
</dbReference>
<dbReference type="PANTHER" id="PTHR11929">
    <property type="entry name" value="ALPHA- 1,3 -FUCOSYLTRANSFERASE"/>
    <property type="match status" value="1"/>
</dbReference>
<dbReference type="SUPFAM" id="SSF53756">
    <property type="entry name" value="UDP-Glycosyltransferase/glycogen phosphorylase"/>
    <property type="match status" value="1"/>
</dbReference>
<dbReference type="AlphaFoldDB" id="A0A6G1C0W7"/>
<dbReference type="EMBL" id="SPHZ02000011">
    <property type="protein sequence ID" value="KAF0893802.1"/>
    <property type="molecule type" value="Genomic_DNA"/>
</dbReference>
<dbReference type="EC" id="2.4.1.-" evidence="5"/>
<dbReference type="PIRSF" id="PIRSF037334">
    <property type="entry name" value="Alpha1_3/4FUT_pln"/>
    <property type="match status" value="1"/>
</dbReference>
<dbReference type="GO" id="GO:0032580">
    <property type="term" value="C:Golgi cisterna membrane"/>
    <property type="evidence" value="ECO:0007669"/>
    <property type="project" value="UniProtKB-SubCell"/>
</dbReference>
<comment type="subcellular location">
    <subcellularLocation>
        <location evidence="5">Golgi apparatus</location>
        <location evidence="5">Golgi stack membrane</location>
        <topology evidence="5">Single-pass type II membrane protein</topology>
    </subcellularLocation>
</comment>
<keyword evidence="5" id="KW-0333">Golgi apparatus</keyword>
<dbReference type="InterPro" id="IPR055270">
    <property type="entry name" value="Glyco_tran_10_C"/>
</dbReference>
<keyword evidence="5" id="KW-0812">Transmembrane</keyword>
<dbReference type="UniPathway" id="UPA00378"/>
<feature type="region of interest" description="Disordered" evidence="6">
    <location>
        <begin position="69"/>
        <end position="95"/>
    </location>
</feature>
<keyword evidence="4 5" id="KW-0808">Transferase</keyword>
<dbReference type="OrthoDB" id="427096at2759"/>
<evidence type="ECO:0000256" key="1">
    <source>
        <dbReference type="ARBA" id="ARBA00004922"/>
    </source>
</evidence>
<proteinExistence type="inferred from homology"/>
<keyword evidence="3 5" id="KW-0328">Glycosyltransferase</keyword>
<dbReference type="PANTHER" id="PTHR11929:SF194">
    <property type="entry name" value="ALPHA-(1,3)-FUCOSYLTRANSFERASE 10"/>
    <property type="match status" value="1"/>
</dbReference>
<evidence type="ECO:0000313" key="8">
    <source>
        <dbReference type="EMBL" id="KAF0893802.1"/>
    </source>
</evidence>
<keyword evidence="9" id="KW-1185">Reference proteome</keyword>
<evidence type="ECO:0000256" key="6">
    <source>
        <dbReference type="SAM" id="MobiDB-lite"/>
    </source>
</evidence>
<comment type="pathway">
    <text evidence="1">Protein modification; protein glycosylation.</text>
</comment>
<name>A0A6G1C0W7_9ORYZ</name>
<dbReference type="Proteomes" id="UP000479710">
    <property type="component" value="Unassembled WGS sequence"/>
</dbReference>
<dbReference type="FunFam" id="3.40.50.11660:FF:000003">
    <property type="entry name" value="Alpha-(1,4)-fucosyltransferase"/>
    <property type="match status" value="1"/>
</dbReference>